<dbReference type="Proteomes" id="UP000540519">
    <property type="component" value="Unassembled WGS sequence"/>
</dbReference>
<protein>
    <submittedName>
        <fullName evidence="2">DUF2807 domain-containing protein</fullName>
    </submittedName>
</protein>
<reference evidence="2 3" key="1">
    <citation type="journal article" date="2019" name="Mar. Drugs">
        <title>Comparative Genomics and CAZyme Genome Repertoires of Marine Zobellia amurskyensis KMM 3526(T) and Zobellia laminariae KMM 3676(T).</title>
        <authorList>
            <person name="Chernysheva N."/>
            <person name="Bystritskaya E."/>
            <person name="Stenkova A."/>
            <person name="Golovkin I."/>
            <person name="Nedashkovskaya O."/>
            <person name="Isaeva M."/>
        </authorList>
    </citation>
    <scope>NUCLEOTIDE SEQUENCE [LARGE SCALE GENOMIC DNA]</scope>
    <source>
        <strain evidence="2 3">KMM 3526</strain>
    </source>
</reference>
<evidence type="ECO:0000259" key="1">
    <source>
        <dbReference type="Pfam" id="PF10988"/>
    </source>
</evidence>
<comment type="caution">
    <text evidence="2">The sequence shown here is derived from an EMBL/GenBank/DDBJ whole genome shotgun (WGS) entry which is preliminary data.</text>
</comment>
<dbReference type="RefSeq" id="WP_155601232.1">
    <property type="nucleotide sequence ID" value="NZ_RCNR01000068.1"/>
</dbReference>
<sequence length="241" mass="26260">MKTRTMFIAMAAACLIFTSCDYDHIKASGEITIKDLSISNYDQLKVSNAFDVYVTFSDEEEQITIEANENLHERIVVAREGNELIIKLKKYTTVAGNPTLKAFVTAKNISEFDLSGAASVTLENPWDIARAKIELSGASDITGEIIADYLDVDMSGASEADVYGDVKSLHADLSGSSDLRDYDLEIERLDIDLSGASEAFLTATESINVEATGASTLNYKGSAVINHERIKGASQLKNRNK</sequence>
<dbReference type="OrthoDB" id="1444301at2"/>
<feature type="domain" description="Putative auto-transporter adhesin head GIN" evidence="1">
    <location>
        <begin position="40"/>
        <end position="223"/>
    </location>
</feature>
<keyword evidence="3" id="KW-1185">Reference proteome</keyword>
<dbReference type="InterPro" id="IPR021255">
    <property type="entry name" value="DUF2807"/>
</dbReference>
<evidence type="ECO:0000313" key="2">
    <source>
        <dbReference type="EMBL" id="MUH38137.1"/>
    </source>
</evidence>
<gene>
    <name evidence="2" type="ORF">D9O36_19980</name>
</gene>
<dbReference type="Pfam" id="PF10988">
    <property type="entry name" value="DUF2807"/>
    <property type="match status" value="1"/>
</dbReference>
<dbReference type="AlphaFoldDB" id="A0A7X2ZXD4"/>
<accession>A0A7X2ZXD4</accession>
<dbReference type="Gene3D" id="2.160.20.120">
    <property type="match status" value="1"/>
</dbReference>
<name>A0A7X2ZXD4_9FLAO</name>
<proteinExistence type="predicted"/>
<dbReference type="EMBL" id="RCNR01000068">
    <property type="protein sequence ID" value="MUH38137.1"/>
    <property type="molecule type" value="Genomic_DNA"/>
</dbReference>
<dbReference type="PROSITE" id="PS51257">
    <property type="entry name" value="PROKAR_LIPOPROTEIN"/>
    <property type="match status" value="1"/>
</dbReference>
<evidence type="ECO:0000313" key="3">
    <source>
        <dbReference type="Proteomes" id="UP000540519"/>
    </source>
</evidence>
<organism evidence="2 3">
    <name type="scientific">Zobellia amurskyensis</name>
    <dbReference type="NCBI Taxonomy" id="248905"/>
    <lineage>
        <taxon>Bacteria</taxon>
        <taxon>Pseudomonadati</taxon>
        <taxon>Bacteroidota</taxon>
        <taxon>Flavobacteriia</taxon>
        <taxon>Flavobacteriales</taxon>
        <taxon>Flavobacteriaceae</taxon>
        <taxon>Zobellia</taxon>
    </lineage>
</organism>